<feature type="domain" description="ENTH" evidence="2">
    <location>
        <begin position="18"/>
        <end position="151"/>
    </location>
</feature>
<dbReference type="Pfam" id="PF01417">
    <property type="entry name" value="ENTH"/>
    <property type="match status" value="1"/>
</dbReference>
<feature type="region of interest" description="Disordered" evidence="1">
    <location>
        <begin position="343"/>
        <end position="424"/>
    </location>
</feature>
<comment type="caution">
    <text evidence="3">The sequence shown here is derived from an EMBL/GenBank/DDBJ whole genome shotgun (WGS) entry which is preliminary data.</text>
</comment>
<dbReference type="EMBL" id="BMAT01012486">
    <property type="protein sequence ID" value="GFR93193.1"/>
    <property type="molecule type" value="Genomic_DNA"/>
</dbReference>
<dbReference type="GO" id="GO:0030125">
    <property type="term" value="C:clathrin vesicle coat"/>
    <property type="evidence" value="ECO:0007669"/>
    <property type="project" value="TreeGrafter"/>
</dbReference>
<feature type="region of interest" description="Disordered" evidence="1">
    <location>
        <begin position="226"/>
        <end position="331"/>
    </location>
</feature>
<dbReference type="InterPro" id="IPR008942">
    <property type="entry name" value="ENTH_VHS"/>
</dbReference>
<dbReference type="PANTHER" id="PTHR12276:SF45">
    <property type="entry name" value="CLATHRIN INTERACTOR 1"/>
    <property type="match status" value="1"/>
</dbReference>
<dbReference type="GO" id="GO:0005543">
    <property type="term" value="F:phospholipid binding"/>
    <property type="evidence" value="ECO:0007669"/>
    <property type="project" value="TreeGrafter"/>
</dbReference>
<feature type="compositionally biased region" description="Polar residues" evidence="1">
    <location>
        <begin position="309"/>
        <end position="319"/>
    </location>
</feature>
<dbReference type="SUPFAM" id="SSF48464">
    <property type="entry name" value="ENTH/VHS domain"/>
    <property type="match status" value="1"/>
</dbReference>
<keyword evidence="4" id="KW-1185">Reference proteome</keyword>
<dbReference type="InterPro" id="IPR013809">
    <property type="entry name" value="ENTH"/>
</dbReference>
<dbReference type="Proteomes" id="UP000762676">
    <property type="component" value="Unassembled WGS sequence"/>
</dbReference>
<proteinExistence type="predicted"/>
<protein>
    <submittedName>
        <fullName evidence="3">Clathrin interactor 1</fullName>
    </submittedName>
</protein>
<dbReference type="FunFam" id="1.25.40.90:FF:000006">
    <property type="entry name" value="Clathrin interactor 1"/>
    <property type="match status" value="1"/>
</dbReference>
<feature type="compositionally biased region" description="Basic and acidic residues" evidence="1">
    <location>
        <begin position="270"/>
        <end position="283"/>
    </location>
</feature>
<dbReference type="GO" id="GO:0030276">
    <property type="term" value="F:clathrin binding"/>
    <property type="evidence" value="ECO:0007669"/>
    <property type="project" value="TreeGrafter"/>
</dbReference>
<dbReference type="SMART" id="SM00273">
    <property type="entry name" value="ENTH"/>
    <property type="match status" value="1"/>
</dbReference>
<dbReference type="PANTHER" id="PTHR12276">
    <property type="entry name" value="EPSIN/ENT-RELATED"/>
    <property type="match status" value="1"/>
</dbReference>
<accession>A0AAV4H5M9</accession>
<dbReference type="Gene3D" id="1.25.40.90">
    <property type="match status" value="1"/>
</dbReference>
<dbReference type="CDD" id="cd16989">
    <property type="entry name" value="ENTH_EpsinR"/>
    <property type="match status" value="1"/>
</dbReference>
<reference evidence="3 4" key="1">
    <citation type="journal article" date="2021" name="Elife">
        <title>Chloroplast acquisition without the gene transfer in kleptoplastic sea slugs, Plakobranchus ocellatus.</title>
        <authorList>
            <person name="Maeda T."/>
            <person name="Takahashi S."/>
            <person name="Yoshida T."/>
            <person name="Shimamura S."/>
            <person name="Takaki Y."/>
            <person name="Nagai Y."/>
            <person name="Toyoda A."/>
            <person name="Suzuki Y."/>
            <person name="Arimoto A."/>
            <person name="Ishii H."/>
            <person name="Satoh N."/>
            <person name="Nishiyama T."/>
            <person name="Hasebe M."/>
            <person name="Maruyama T."/>
            <person name="Minagawa J."/>
            <person name="Obokata J."/>
            <person name="Shigenobu S."/>
        </authorList>
    </citation>
    <scope>NUCLEOTIDE SEQUENCE [LARGE SCALE GENOMIC DNA]</scope>
</reference>
<dbReference type="PROSITE" id="PS50942">
    <property type="entry name" value="ENTH"/>
    <property type="match status" value="1"/>
</dbReference>
<feature type="compositionally biased region" description="Low complexity" evidence="1">
    <location>
        <begin position="374"/>
        <end position="395"/>
    </location>
</feature>
<sequence length="741" mass="80442">MLNASMWKLRELTDKVTNVVMNYSEVETKVREATNDDAWGPHGTLMKEIAQYTFTYEHFPEVMGMLWKRMLHENKKNWRRVYKSLILLSYLIKNGSERVVTSTREHIYDLRGLENYSFTDEQGKDQGLNVRHKVKELLEFIQDDDRLRDERKKAKKTKDKYVGVSSDTMGFGSSSMYSDRYDEEPRGYRDRVANSKLDEIDDWDNGRKSVVSEAIDKAKDLWNRAQGRQYPDETYGHDDERYDDDRGANRRERQDRGRYDFKDDDEEYTSVERTHTTKTEKITTNRRSRSTGKKLDLGAASTYGKDGDAQSQTSSTVDTGPNLFDLGDASSGQESFADFTNFQSATNGADDFNPRGNAIQASPNGNDFGDFAQFSSSGTKARSSSSSGFADFSQFNSATSPGPAQADLSGLTPTPAAPASNVATPSSNDLFDIFSSPSPVAAAPTMSPLQPNSGMMGMPSATMPGQNIGMPASSNMGMPASSVGMPAQNMGMPAQSLGMSASPMGMQPQGLGMQSQGMMPGMMPMSGMQNMNMMGQPIMMQQPGMMAPMMGMNSGVSPNMQKSNTWTDATSKVNISLDGLSPSNKLQKQNSQGLSLNQMGTSTVPTGMGMMSPGMTSINQGLTNMSLQSPSSSGPVIGPAMQMRPGMAANMGMGMMSPGMTSINQGLTNMSLQSPSSSGPVIGPAMQMRPGMAANMGMMNQPGMMSGPMGMQMTMSSSMSGNASFQQKADTAFAAFGNLKN</sequence>
<dbReference type="GO" id="GO:0005768">
    <property type="term" value="C:endosome"/>
    <property type="evidence" value="ECO:0007669"/>
    <property type="project" value="TreeGrafter"/>
</dbReference>
<gene>
    <name evidence="3" type="ORF">ElyMa_006220300</name>
</gene>
<feature type="compositionally biased region" description="Basic and acidic residues" evidence="1">
    <location>
        <begin position="230"/>
        <end position="261"/>
    </location>
</feature>
<dbReference type="AlphaFoldDB" id="A0AAV4H5M9"/>
<evidence type="ECO:0000256" key="1">
    <source>
        <dbReference type="SAM" id="MobiDB-lite"/>
    </source>
</evidence>
<evidence type="ECO:0000313" key="3">
    <source>
        <dbReference type="EMBL" id="GFR93193.1"/>
    </source>
</evidence>
<evidence type="ECO:0000259" key="2">
    <source>
        <dbReference type="PROSITE" id="PS50942"/>
    </source>
</evidence>
<name>A0AAV4H5M9_9GAST</name>
<evidence type="ECO:0000313" key="4">
    <source>
        <dbReference type="Proteomes" id="UP000762676"/>
    </source>
</evidence>
<dbReference type="GO" id="GO:0006897">
    <property type="term" value="P:endocytosis"/>
    <property type="evidence" value="ECO:0007669"/>
    <property type="project" value="TreeGrafter"/>
</dbReference>
<dbReference type="GO" id="GO:0005886">
    <property type="term" value="C:plasma membrane"/>
    <property type="evidence" value="ECO:0007669"/>
    <property type="project" value="TreeGrafter"/>
</dbReference>
<organism evidence="3 4">
    <name type="scientific">Elysia marginata</name>
    <dbReference type="NCBI Taxonomy" id="1093978"/>
    <lineage>
        <taxon>Eukaryota</taxon>
        <taxon>Metazoa</taxon>
        <taxon>Spiralia</taxon>
        <taxon>Lophotrochozoa</taxon>
        <taxon>Mollusca</taxon>
        <taxon>Gastropoda</taxon>
        <taxon>Heterobranchia</taxon>
        <taxon>Euthyneura</taxon>
        <taxon>Panpulmonata</taxon>
        <taxon>Sacoglossa</taxon>
        <taxon>Placobranchoidea</taxon>
        <taxon>Plakobranchidae</taxon>
        <taxon>Elysia</taxon>
    </lineage>
</organism>